<accession>A0ABW7JZV7</accession>
<proteinExistence type="predicted"/>
<dbReference type="PANTHER" id="PTHR36124:SF1">
    <property type="entry name" value="ER-BOUND OXYGENASE MPAB_MPAB'_RUBBER OXYGENASE CATALYTIC DOMAIN-CONTAINING PROTEIN"/>
    <property type="match status" value="1"/>
</dbReference>
<sequence length="295" mass="33444">MKSKSNTGRSRRWARNTIAELDPRVDDARITHLSAEVRYGDPVLTAALYTVAFLRQMAVPSIAAVVHRGGRGPIMRSTRKRNDDTMVFFGEFMQNGHSSERGRAAIERLNEIHAPFPITNDQSLYTLASLSFEAARIPSFVGVDLLTDREKEANLRFWRGVGKQMGLHDIPETYDEFWDWSCRYERDNWAFSAGGVAVAQAMIDDYAARWLPPRLQFLGRAFVAALCEDELLDVHGLPRPKRGVRPTIGVVLRLYAIGRRILPDPQERSWTDYFGSEYGSCPHLAEVGYRGKRTP</sequence>
<dbReference type="InterPro" id="IPR018713">
    <property type="entry name" value="MPAB/Lcp_cat_dom"/>
</dbReference>
<gene>
    <name evidence="2" type="ORF">ACHIPZ_27890</name>
</gene>
<organism evidence="2 3">
    <name type="scientific">Antrihabitans spumae</name>
    <dbReference type="NCBI Taxonomy" id="3373370"/>
    <lineage>
        <taxon>Bacteria</taxon>
        <taxon>Bacillati</taxon>
        <taxon>Actinomycetota</taxon>
        <taxon>Actinomycetes</taxon>
        <taxon>Mycobacteriales</taxon>
        <taxon>Nocardiaceae</taxon>
        <taxon>Antrihabitans</taxon>
    </lineage>
</organism>
<dbReference type="Pfam" id="PF09995">
    <property type="entry name" value="MPAB_Lcp_cat"/>
    <property type="match status" value="1"/>
</dbReference>
<evidence type="ECO:0000313" key="2">
    <source>
        <dbReference type="EMBL" id="MFH5211994.1"/>
    </source>
</evidence>
<keyword evidence="2" id="KW-0560">Oxidoreductase</keyword>
<protein>
    <submittedName>
        <fullName evidence="2">Oxygenase MpaB family protein</fullName>
        <ecNumber evidence="2">1.-.-.-</ecNumber>
    </submittedName>
</protein>
<dbReference type="EC" id="1.-.-.-" evidence="2"/>
<dbReference type="PANTHER" id="PTHR36124">
    <property type="match status" value="1"/>
</dbReference>
<comment type="caution">
    <text evidence="2">The sequence shown here is derived from an EMBL/GenBank/DDBJ whole genome shotgun (WGS) entry which is preliminary data.</text>
</comment>
<feature type="domain" description="ER-bound oxygenase mpaB/mpaB'/Rubber oxygenase catalytic" evidence="1">
    <location>
        <begin position="46"/>
        <end position="246"/>
    </location>
</feature>
<dbReference type="InterPro" id="IPR046366">
    <property type="entry name" value="MPAB"/>
</dbReference>
<dbReference type="GO" id="GO:0016491">
    <property type="term" value="F:oxidoreductase activity"/>
    <property type="evidence" value="ECO:0007669"/>
    <property type="project" value="UniProtKB-KW"/>
</dbReference>
<evidence type="ECO:0000259" key="1">
    <source>
        <dbReference type="Pfam" id="PF09995"/>
    </source>
</evidence>
<name>A0ABW7JZV7_9NOCA</name>
<dbReference type="Proteomes" id="UP001609175">
    <property type="component" value="Unassembled WGS sequence"/>
</dbReference>
<reference evidence="2 3" key="1">
    <citation type="submission" date="2024-10" db="EMBL/GenBank/DDBJ databases">
        <authorList>
            <person name="Riesco R."/>
        </authorList>
    </citation>
    <scope>NUCLEOTIDE SEQUENCE [LARGE SCALE GENOMIC DNA]</scope>
    <source>
        <strain evidence="2 3">NCIMB 15449</strain>
    </source>
</reference>
<evidence type="ECO:0000313" key="3">
    <source>
        <dbReference type="Proteomes" id="UP001609175"/>
    </source>
</evidence>
<dbReference type="RefSeq" id="WP_395118943.1">
    <property type="nucleotide sequence ID" value="NZ_JBIMSO010000141.1"/>
</dbReference>
<dbReference type="EMBL" id="JBIMSO010000141">
    <property type="protein sequence ID" value="MFH5211994.1"/>
    <property type="molecule type" value="Genomic_DNA"/>
</dbReference>